<proteinExistence type="predicted"/>
<evidence type="ECO:0000313" key="2">
    <source>
        <dbReference type="Proteomes" id="UP000095287"/>
    </source>
</evidence>
<accession>A0A1I8AAZ1</accession>
<protein>
    <submittedName>
        <fullName evidence="3">Uncharacterized protein</fullName>
    </submittedName>
</protein>
<evidence type="ECO:0000256" key="1">
    <source>
        <dbReference type="SAM" id="MobiDB-lite"/>
    </source>
</evidence>
<dbReference type="Proteomes" id="UP000095287">
    <property type="component" value="Unplaced"/>
</dbReference>
<feature type="compositionally biased region" description="Polar residues" evidence="1">
    <location>
        <begin position="34"/>
        <end position="50"/>
    </location>
</feature>
<name>A0A1I8AAZ1_9BILA</name>
<dbReference type="AlphaFoldDB" id="A0A1I8AAZ1"/>
<reference evidence="3" key="1">
    <citation type="submission" date="2016-11" db="UniProtKB">
        <authorList>
            <consortium name="WormBaseParasite"/>
        </authorList>
    </citation>
    <scope>IDENTIFICATION</scope>
</reference>
<evidence type="ECO:0000313" key="3">
    <source>
        <dbReference type="WBParaSite" id="L893_g3601.t1"/>
    </source>
</evidence>
<sequence length="82" mass="9580">MVSNCSWNEDRQQEGKKTKREQKSQFLKSRRHSSYQLNSTNPYPSLQYPANNALPVDKQKAKRLTLNEFSFVSLAICICNRQ</sequence>
<dbReference type="WBParaSite" id="L893_g3601.t1">
    <property type="protein sequence ID" value="L893_g3601.t1"/>
    <property type="gene ID" value="L893_g3601"/>
</dbReference>
<organism evidence="2 3">
    <name type="scientific">Steinernema glaseri</name>
    <dbReference type="NCBI Taxonomy" id="37863"/>
    <lineage>
        <taxon>Eukaryota</taxon>
        <taxon>Metazoa</taxon>
        <taxon>Ecdysozoa</taxon>
        <taxon>Nematoda</taxon>
        <taxon>Chromadorea</taxon>
        <taxon>Rhabditida</taxon>
        <taxon>Tylenchina</taxon>
        <taxon>Panagrolaimomorpha</taxon>
        <taxon>Strongyloidoidea</taxon>
        <taxon>Steinernematidae</taxon>
        <taxon>Steinernema</taxon>
    </lineage>
</organism>
<keyword evidence="2" id="KW-1185">Reference proteome</keyword>
<feature type="region of interest" description="Disordered" evidence="1">
    <location>
        <begin position="1"/>
        <end position="51"/>
    </location>
</feature>